<dbReference type="Gene3D" id="2.70.160.11">
    <property type="entry name" value="Hnrnp arginine n-methyltransferase1"/>
    <property type="match status" value="1"/>
</dbReference>
<dbReference type="PROSITE" id="PS51678">
    <property type="entry name" value="SAM_MT_PRMT"/>
    <property type="match status" value="1"/>
</dbReference>
<dbReference type="HOGENOM" id="CLU_1079873_0_0_1"/>
<dbReference type="PANTHER" id="PTHR11006">
    <property type="entry name" value="PROTEIN ARGININE N-METHYLTRANSFERASE"/>
    <property type="match status" value="1"/>
</dbReference>
<dbReference type="GO" id="GO:0032259">
    <property type="term" value="P:methylation"/>
    <property type="evidence" value="ECO:0007669"/>
    <property type="project" value="UniProtKB-KW"/>
</dbReference>
<proteinExistence type="predicted"/>
<dbReference type="STRING" id="7757.ENSPMAP00000010408"/>
<dbReference type="SUPFAM" id="SSF53335">
    <property type="entry name" value="S-adenosyl-L-methionine-dependent methyltransferases"/>
    <property type="match status" value="1"/>
</dbReference>
<name>S4RYW7_PETMA</name>
<keyword evidence="1 5" id="KW-0489">Methyltransferase</keyword>
<dbReference type="Gene3D" id="3.40.50.150">
    <property type="entry name" value="Vaccinia Virus protein VP39"/>
    <property type="match status" value="1"/>
</dbReference>
<dbReference type="OMA" id="RISWDPY"/>
<protein>
    <recommendedName>
        <fullName evidence="6">Protein arginine N-methyltransferase domain-containing protein</fullName>
    </recommendedName>
</protein>
<reference evidence="7" key="1">
    <citation type="submission" date="2025-08" db="UniProtKB">
        <authorList>
            <consortium name="Ensembl"/>
        </authorList>
    </citation>
    <scope>IDENTIFICATION</scope>
</reference>
<dbReference type="InterPro" id="IPR055135">
    <property type="entry name" value="PRMT_dom"/>
</dbReference>
<dbReference type="InterPro" id="IPR029063">
    <property type="entry name" value="SAM-dependent_MTases_sf"/>
</dbReference>
<dbReference type="GeneTree" id="ENSGT00940000156879"/>
<dbReference type="FunFam" id="3.40.50.150:FF:000070">
    <property type="entry name" value="Protein arginine N-methyltransferase 7"/>
    <property type="match status" value="1"/>
</dbReference>
<keyword evidence="3 5" id="KW-0949">S-adenosyl-L-methionine</keyword>
<dbReference type="GO" id="GO:0016274">
    <property type="term" value="F:protein-arginine N-methyltransferase activity"/>
    <property type="evidence" value="ECO:0007669"/>
    <property type="project" value="InterPro"/>
</dbReference>
<evidence type="ECO:0000259" key="6">
    <source>
        <dbReference type="Pfam" id="PF22528"/>
    </source>
</evidence>
<dbReference type="InterPro" id="IPR025799">
    <property type="entry name" value="Arg_MeTrfase"/>
</dbReference>
<reference evidence="7" key="2">
    <citation type="submission" date="2025-09" db="UniProtKB">
        <authorList>
            <consortium name="Ensembl"/>
        </authorList>
    </citation>
    <scope>IDENTIFICATION</scope>
</reference>
<dbReference type="GO" id="GO:0042054">
    <property type="term" value="F:histone methyltransferase activity"/>
    <property type="evidence" value="ECO:0007669"/>
    <property type="project" value="TreeGrafter"/>
</dbReference>
<evidence type="ECO:0000256" key="3">
    <source>
        <dbReference type="ARBA" id="ARBA00022691"/>
    </source>
</evidence>
<dbReference type="PANTHER" id="PTHR11006:SF4">
    <property type="entry name" value="PROTEIN ARGININE N-METHYLTRANSFERASE 7"/>
    <property type="match status" value="1"/>
</dbReference>
<dbReference type="Pfam" id="PF22528">
    <property type="entry name" value="PRMT_C"/>
    <property type="match status" value="1"/>
</dbReference>
<dbReference type="Ensembl" id="ENSPMAT00000010454.1">
    <property type="protein sequence ID" value="ENSPMAP00000010408.1"/>
    <property type="gene ID" value="ENSPMAG00000009465.1"/>
</dbReference>
<accession>S4RYW7</accession>
<evidence type="ECO:0000256" key="4">
    <source>
        <dbReference type="ARBA" id="ARBA00022737"/>
    </source>
</evidence>
<evidence type="ECO:0000313" key="7">
    <source>
        <dbReference type="Ensembl" id="ENSPMAP00000010408.1"/>
    </source>
</evidence>
<keyword evidence="2 5" id="KW-0808">Transferase</keyword>
<evidence type="ECO:0000256" key="1">
    <source>
        <dbReference type="ARBA" id="ARBA00022603"/>
    </source>
</evidence>
<evidence type="ECO:0000256" key="5">
    <source>
        <dbReference type="PROSITE-ProRule" id="PRU01015"/>
    </source>
</evidence>
<organism evidence="7">
    <name type="scientific">Petromyzon marinus</name>
    <name type="common">Sea lamprey</name>
    <dbReference type="NCBI Taxonomy" id="7757"/>
    <lineage>
        <taxon>Eukaryota</taxon>
        <taxon>Metazoa</taxon>
        <taxon>Chordata</taxon>
        <taxon>Craniata</taxon>
        <taxon>Vertebrata</taxon>
        <taxon>Cyclostomata</taxon>
        <taxon>Hyperoartia</taxon>
        <taxon>Petromyzontiformes</taxon>
        <taxon>Petromyzontidae</taxon>
        <taxon>Petromyzon</taxon>
    </lineage>
</organism>
<sequence length="258" mass="28935">VNVIESHCDHHHRISKFLPCHTEVVRPDSVCVSVSDGSLLPLLAAQLSAEQVVSVEISSLSRHVIEKVIRANGLEGKVHLLDKRPEHVTRQDLHGKEVSVLLGEPFFTTSLLPWHSLYFWYARSALAPLLRPDAAVLPRAARLFIMAVQFQDLWRIRAPIGECEGFDVSIMDHMVQRSLSYRESAEAEPHALWEYPCRALSAPLATLHFPFTELVPDEPLGATGSLPLCRSGTCHAVVMWMEYLLTDELHIMTGLKQP</sequence>
<keyword evidence="4" id="KW-0677">Repeat</keyword>
<feature type="domain" description="Protein arginine N-methyltransferase" evidence="6">
    <location>
        <begin position="140"/>
        <end position="249"/>
    </location>
</feature>
<dbReference type="AlphaFoldDB" id="S4RYW7"/>
<evidence type="ECO:0000256" key="2">
    <source>
        <dbReference type="ARBA" id="ARBA00022679"/>
    </source>
</evidence>